<proteinExistence type="predicted"/>
<feature type="compositionally biased region" description="Low complexity" evidence="1">
    <location>
        <begin position="116"/>
        <end position="139"/>
    </location>
</feature>
<reference evidence="3" key="2">
    <citation type="submission" date="2013-12" db="EMBL/GenBank/DDBJ databases">
        <title>Evolution of pathogenesis and genome organization in the Tremellales.</title>
        <authorList>
            <person name="Cuomo C."/>
            <person name="Litvintseva A."/>
            <person name="Heitman J."/>
            <person name="Chen Y."/>
            <person name="Sun S."/>
            <person name="Springer D."/>
            <person name="Dromer F."/>
            <person name="Young S."/>
            <person name="Zeng Q."/>
            <person name="Chapman S."/>
            <person name="Gujja S."/>
            <person name="Saif S."/>
            <person name="Birren B."/>
        </authorList>
    </citation>
    <scope>NUCLEOTIDE SEQUENCE [LARGE SCALE GENOMIC DNA]</scope>
    <source>
        <strain evidence="3">BCC8398</strain>
    </source>
</reference>
<feature type="region of interest" description="Disordered" evidence="1">
    <location>
        <begin position="1"/>
        <end position="87"/>
    </location>
</feature>
<gene>
    <name evidence="2" type="ORF">I316_07632</name>
</gene>
<feature type="compositionally biased region" description="Basic and acidic residues" evidence="1">
    <location>
        <begin position="405"/>
        <end position="423"/>
    </location>
</feature>
<name>A0A1B9GIA3_9TREE</name>
<evidence type="ECO:0000256" key="1">
    <source>
        <dbReference type="SAM" id="MobiDB-lite"/>
    </source>
</evidence>
<feature type="region of interest" description="Disordered" evidence="1">
    <location>
        <begin position="116"/>
        <end position="141"/>
    </location>
</feature>
<feature type="region of interest" description="Disordered" evidence="1">
    <location>
        <begin position="377"/>
        <end position="423"/>
    </location>
</feature>
<evidence type="ECO:0000313" key="3">
    <source>
        <dbReference type="Proteomes" id="UP000092666"/>
    </source>
</evidence>
<dbReference type="AlphaFoldDB" id="A0A1B9GIA3"/>
<sequence>MPAVTPQETRPADSSPSSSSSDYRSSSASSSIPSSDQSSAAGSLPDDDIPRDSRSTDSSNSSSPSSQLFSQFYDHPSSSSSTNPLLPSLPTSTASILASRYDPSLAYFQSGASLSSEAESESSSPHQSQTTQASQTQRQPRMPEKCFSFCTQNDNARPLCRMLCLRKRAPELTREEQLKRLRPPTSASTTAHSHSLVHISSDMASASSSSSSASGSSITSYLSAPFELLRKKVEPYSVIYVRGTPDGVVGRYMEELEWDDGEYDFGAISRGGSSKKMKKRGAGGEESKYNWIDWGDHGAVFYMPLKTIFNPITSIPSTLNTLLTPSFNLLRFYANSFTDGSQARSLEKITHEIQRGGALEMLGKLRGYWEKRVQETREKRDQMLREANSGARSDASASGAGAGAREGRDRVKDVGKEIEGKGE</sequence>
<dbReference type="Proteomes" id="UP000092666">
    <property type="component" value="Unassembled WGS sequence"/>
</dbReference>
<keyword evidence="3" id="KW-1185">Reference proteome</keyword>
<organism evidence="2 3">
    <name type="scientific">Kwoniella heveanensis BCC8398</name>
    <dbReference type="NCBI Taxonomy" id="1296120"/>
    <lineage>
        <taxon>Eukaryota</taxon>
        <taxon>Fungi</taxon>
        <taxon>Dikarya</taxon>
        <taxon>Basidiomycota</taxon>
        <taxon>Agaricomycotina</taxon>
        <taxon>Tremellomycetes</taxon>
        <taxon>Tremellales</taxon>
        <taxon>Cryptococcaceae</taxon>
        <taxon>Kwoniella</taxon>
    </lineage>
</organism>
<reference evidence="2 3" key="1">
    <citation type="submission" date="2013-07" db="EMBL/GenBank/DDBJ databases">
        <title>The Genome Sequence of Cryptococcus heveanensis BCC8398.</title>
        <authorList>
            <consortium name="The Broad Institute Genome Sequencing Platform"/>
            <person name="Cuomo C."/>
            <person name="Litvintseva A."/>
            <person name="Chen Y."/>
            <person name="Heitman J."/>
            <person name="Sun S."/>
            <person name="Springer D."/>
            <person name="Dromer F."/>
            <person name="Young S.K."/>
            <person name="Zeng Q."/>
            <person name="Gargeya S."/>
            <person name="Fitzgerald M."/>
            <person name="Abouelleil A."/>
            <person name="Alvarado L."/>
            <person name="Berlin A.M."/>
            <person name="Chapman S.B."/>
            <person name="Dewar J."/>
            <person name="Goldberg J."/>
            <person name="Griggs A."/>
            <person name="Gujja S."/>
            <person name="Hansen M."/>
            <person name="Howarth C."/>
            <person name="Imamovic A."/>
            <person name="Larimer J."/>
            <person name="McCowan C."/>
            <person name="Murphy C."/>
            <person name="Pearson M."/>
            <person name="Priest M."/>
            <person name="Roberts A."/>
            <person name="Saif S."/>
            <person name="Shea T."/>
            <person name="Sykes S."/>
            <person name="Wortman J."/>
            <person name="Nusbaum C."/>
            <person name="Birren B."/>
        </authorList>
    </citation>
    <scope>NUCLEOTIDE SEQUENCE [LARGE SCALE GENOMIC DNA]</scope>
    <source>
        <strain evidence="2 3">BCC8398</strain>
    </source>
</reference>
<dbReference type="EMBL" id="KV700143">
    <property type="protein sequence ID" value="OCF30746.1"/>
    <property type="molecule type" value="Genomic_DNA"/>
</dbReference>
<protein>
    <submittedName>
        <fullName evidence="2">Uncharacterized protein</fullName>
    </submittedName>
</protein>
<feature type="compositionally biased region" description="Low complexity" evidence="1">
    <location>
        <begin position="12"/>
        <end position="43"/>
    </location>
</feature>
<dbReference type="OrthoDB" id="2575650at2759"/>
<accession>A0A1B9GIA3</accession>
<evidence type="ECO:0000313" key="2">
    <source>
        <dbReference type="EMBL" id="OCF30746.1"/>
    </source>
</evidence>
<feature type="compositionally biased region" description="Low complexity" evidence="1">
    <location>
        <begin position="56"/>
        <end position="87"/>
    </location>
</feature>
<feature type="compositionally biased region" description="Low complexity" evidence="1">
    <location>
        <begin position="389"/>
        <end position="399"/>
    </location>
</feature>